<name>A0ABS4CNB0_9ENTE</name>
<evidence type="ECO:0000256" key="2">
    <source>
        <dbReference type="ARBA" id="ARBA00023163"/>
    </source>
</evidence>
<evidence type="ECO:0000259" key="3">
    <source>
        <dbReference type="Pfam" id="PF09860"/>
    </source>
</evidence>
<dbReference type="SUPFAM" id="SSF46894">
    <property type="entry name" value="C-terminal effector domain of the bipartite response regulators"/>
    <property type="match status" value="1"/>
</dbReference>
<feature type="domain" description="DUF2087" evidence="3">
    <location>
        <begin position="164"/>
        <end position="230"/>
    </location>
</feature>
<dbReference type="InterPro" id="IPR036388">
    <property type="entry name" value="WH-like_DNA-bd_sf"/>
</dbReference>
<dbReference type="InterPro" id="IPR016032">
    <property type="entry name" value="Sig_transdc_resp-reg_C-effctor"/>
</dbReference>
<evidence type="ECO:0000313" key="5">
    <source>
        <dbReference type="Proteomes" id="UP000673375"/>
    </source>
</evidence>
<keyword evidence="5" id="KW-1185">Reference proteome</keyword>
<keyword evidence="2" id="KW-0804">Transcription</keyword>
<dbReference type="EMBL" id="JAEDXU010000012">
    <property type="protein sequence ID" value="MBP1048062.1"/>
    <property type="molecule type" value="Genomic_DNA"/>
</dbReference>
<reference evidence="4 5" key="1">
    <citation type="submission" date="2020-12" db="EMBL/GenBank/DDBJ databases">
        <title>Vagococcus allomyrinae sp. nov. and Enterococcus lavae sp. nov., isolated from the larvae of Allomyrina dichotoma.</title>
        <authorList>
            <person name="Lee S.D."/>
        </authorList>
    </citation>
    <scope>NUCLEOTIDE SEQUENCE [LARGE SCALE GENOMIC DNA]</scope>
    <source>
        <strain evidence="4 5">BWM-S5</strain>
    </source>
</reference>
<evidence type="ECO:0000256" key="1">
    <source>
        <dbReference type="ARBA" id="ARBA00023015"/>
    </source>
</evidence>
<keyword evidence="1" id="KW-0805">Transcription regulation</keyword>
<sequence>MKSITIEDMKHGYIKQNTQFLCLYCNQIYDDSFVYPYNENFAKAEYMIKKHLSSQHGDSVEALLQLDKSETGLTEVQKEFLSLVNQRLSDEAIAEKMNISKSAVRNHRFKLKEKKRQATALIALLDLLETPNKQQIEAAPRLSLTSKNDDKVLTAFLDELGHAVKIPTKEKKRLILFRKLMERFLPDKYYTEKEVNETIATMFDDHVTVRRYLIEYGMLGRTIDGEKYWVV</sequence>
<organism evidence="4 5">
    <name type="scientific">Enterococcus larvae</name>
    <dbReference type="NCBI Taxonomy" id="2794352"/>
    <lineage>
        <taxon>Bacteria</taxon>
        <taxon>Bacillati</taxon>
        <taxon>Bacillota</taxon>
        <taxon>Bacilli</taxon>
        <taxon>Lactobacillales</taxon>
        <taxon>Enterococcaceae</taxon>
        <taxon>Enterococcus</taxon>
    </lineage>
</organism>
<evidence type="ECO:0000313" key="4">
    <source>
        <dbReference type="EMBL" id="MBP1048062.1"/>
    </source>
</evidence>
<proteinExistence type="predicted"/>
<dbReference type="RefSeq" id="WP_209558838.1">
    <property type="nucleotide sequence ID" value="NZ_JAEDXU010000012.1"/>
</dbReference>
<comment type="caution">
    <text evidence="4">The sequence shown here is derived from an EMBL/GenBank/DDBJ whole genome shotgun (WGS) entry which is preliminary data.</text>
</comment>
<accession>A0ABS4CNB0</accession>
<gene>
    <name evidence="4" type="ORF">I6N96_17355</name>
</gene>
<dbReference type="Gene3D" id="1.10.10.10">
    <property type="entry name" value="Winged helix-like DNA-binding domain superfamily/Winged helix DNA-binding domain"/>
    <property type="match status" value="1"/>
</dbReference>
<protein>
    <submittedName>
        <fullName evidence="4">DUF2087 domain-containing protein</fullName>
    </submittedName>
</protein>
<dbReference type="Proteomes" id="UP000673375">
    <property type="component" value="Unassembled WGS sequence"/>
</dbReference>
<dbReference type="Pfam" id="PF09860">
    <property type="entry name" value="DUF2087"/>
    <property type="match status" value="1"/>
</dbReference>
<dbReference type="InterPro" id="IPR018656">
    <property type="entry name" value="DUF2087"/>
</dbReference>